<evidence type="ECO:0000256" key="1">
    <source>
        <dbReference type="SAM" id="MobiDB-lite"/>
    </source>
</evidence>
<reference evidence="2" key="1">
    <citation type="submission" date="2023-07" db="EMBL/GenBank/DDBJ databases">
        <title>Chromosome-level Genome Assembly of Striped Snakehead (Channa striata).</title>
        <authorList>
            <person name="Liu H."/>
        </authorList>
    </citation>
    <scope>NUCLEOTIDE SEQUENCE</scope>
    <source>
        <strain evidence="2">Gz</strain>
        <tissue evidence="2">Muscle</tissue>
    </source>
</reference>
<organism evidence="2 3">
    <name type="scientific">Channa striata</name>
    <name type="common">Snakehead murrel</name>
    <name type="synonym">Ophicephalus striatus</name>
    <dbReference type="NCBI Taxonomy" id="64152"/>
    <lineage>
        <taxon>Eukaryota</taxon>
        <taxon>Metazoa</taxon>
        <taxon>Chordata</taxon>
        <taxon>Craniata</taxon>
        <taxon>Vertebrata</taxon>
        <taxon>Euteleostomi</taxon>
        <taxon>Actinopterygii</taxon>
        <taxon>Neopterygii</taxon>
        <taxon>Teleostei</taxon>
        <taxon>Neoteleostei</taxon>
        <taxon>Acanthomorphata</taxon>
        <taxon>Anabantaria</taxon>
        <taxon>Anabantiformes</taxon>
        <taxon>Channoidei</taxon>
        <taxon>Channidae</taxon>
        <taxon>Channa</taxon>
    </lineage>
</organism>
<gene>
    <name evidence="2" type="ORF">Q5P01_003170</name>
</gene>
<comment type="caution">
    <text evidence="2">The sequence shown here is derived from an EMBL/GenBank/DDBJ whole genome shotgun (WGS) entry which is preliminary data.</text>
</comment>
<proteinExistence type="predicted"/>
<evidence type="ECO:0000313" key="3">
    <source>
        <dbReference type="Proteomes" id="UP001187415"/>
    </source>
</evidence>
<evidence type="ECO:0000313" key="2">
    <source>
        <dbReference type="EMBL" id="KAK2863637.1"/>
    </source>
</evidence>
<dbReference type="Proteomes" id="UP001187415">
    <property type="component" value="Unassembled WGS sequence"/>
</dbReference>
<feature type="region of interest" description="Disordered" evidence="1">
    <location>
        <begin position="67"/>
        <end position="117"/>
    </location>
</feature>
<dbReference type="EMBL" id="JAUPFM010000001">
    <property type="protein sequence ID" value="KAK2863637.1"/>
    <property type="molecule type" value="Genomic_DNA"/>
</dbReference>
<name>A0AA88NRU0_CHASR</name>
<accession>A0AA88NRU0</accession>
<dbReference type="AlphaFoldDB" id="A0AA88NRU0"/>
<protein>
    <submittedName>
        <fullName evidence="2">Uncharacterized protein</fullName>
    </submittedName>
</protein>
<sequence length="224" mass="24887">MSYRAPAQWTEVRYGRRARRARGTFDQAWSGDRLRTRSGGRARASPVRRIVGSGTDLLPNPPVLPFGFSAPARSRRPPPGQGRQARSYADVVRQAAPRQFRGRGYSPRHYGGADQRRQDFRTAKTRQVPPPNPKFSSQDVLDHAAALIMSCGKAEGGRAEEGDRVVEDLQRGEDRPVRGRGAVLPESQARFLDEIVDLSSEPQASAVRRELLHHGEDDYTCIGC</sequence>
<keyword evidence="3" id="KW-1185">Reference proteome</keyword>